<evidence type="ECO:0000256" key="8">
    <source>
        <dbReference type="ARBA" id="ARBA00022801"/>
    </source>
</evidence>
<dbReference type="Pfam" id="PF17917">
    <property type="entry name" value="RT_RNaseH"/>
    <property type="match status" value="1"/>
</dbReference>
<proteinExistence type="predicted"/>
<sequence length="718" mass="82640">MDPQKIDSILHWPLPKNIKALRGFLGLTGYYRRFICDYGKIARPLTDLLKKGSFHWSATSTSAFKQLQMAVTTAPVLTMPDFAKPFEIECDASGKGVGAVLMQDKKPIAFFSKGLADSSLTKSIYEKELMALVLAIQHWRPYLLGRKFTVYTDQKSLRYLLEQRITTQNQQNWLAKLLGYDFDIVYKVGASNKVADALSRLHENPELQAITRPFWQDITEIDEEVRKDSDLEKIRTALLHDPNSYQYYTLEHGRLHHKGRLVLSATSSWIPKLLHEFHTSPTGGHSGIYRTYRRMAQSLYWIGMKQTVTQYVASCHVCQRNKYQASSSAGLLQPLPIPNAVWEEISMDFIVGLPCSKGFEAIMVVVDRLSKYGHFVLIEHPYSARTISAIFVKEIIRLHGIPTSIVRDRDPTFMSHFWQELFRLQGTKLKMSTAYHPETDGQTEVLNRTLETYLRCFSSEQPRVWADFIPWAEYWYNTSFQASAKCTPFEVVYGRPPPSLARFVPVAQDLQDRDEALTQLKFHLQRAQHQMIHYANAHRKPLEFQPGDYVYLKIRPHRQTSMPTKLHPKLSARYYGPYSVFKRIGAVAYQFRLPTEARIHPVFHVSQLKKALGNHMVEAVVPVELQLPLESYQPSEVLGSRVITQDGTRLSQVLIRWQGKAPEDATWEDAATLQTQFPDFHLEDKVVFAGGDVVRHQESQEINRGLRVYYRKKGTNRN</sequence>
<dbReference type="GO" id="GO:0003887">
    <property type="term" value="F:DNA-directed DNA polymerase activity"/>
    <property type="evidence" value="ECO:0007669"/>
    <property type="project" value="UniProtKB-KW"/>
</dbReference>
<evidence type="ECO:0000256" key="11">
    <source>
        <dbReference type="ARBA" id="ARBA00022918"/>
    </source>
</evidence>
<evidence type="ECO:0000256" key="2">
    <source>
        <dbReference type="ARBA" id="ARBA00022679"/>
    </source>
</evidence>
<dbReference type="Gene3D" id="3.30.420.10">
    <property type="entry name" value="Ribonuclease H-like superfamily/Ribonuclease H"/>
    <property type="match status" value="1"/>
</dbReference>
<dbReference type="GO" id="GO:0003964">
    <property type="term" value="F:RNA-directed DNA polymerase activity"/>
    <property type="evidence" value="ECO:0007669"/>
    <property type="project" value="UniProtKB-KW"/>
</dbReference>
<keyword evidence="10" id="KW-0229">DNA integration</keyword>
<name>A0A151SU51_CAJCA</name>
<keyword evidence="13" id="KW-0238">DNA-binding</keyword>
<dbReference type="InterPro" id="IPR036397">
    <property type="entry name" value="RNaseH_sf"/>
</dbReference>
<evidence type="ECO:0000313" key="16">
    <source>
        <dbReference type="EMBL" id="KYP58323.1"/>
    </source>
</evidence>
<evidence type="ECO:0000313" key="17">
    <source>
        <dbReference type="Proteomes" id="UP000075243"/>
    </source>
</evidence>
<dbReference type="InterPro" id="IPR016197">
    <property type="entry name" value="Chromo-like_dom_sf"/>
</dbReference>
<dbReference type="PANTHER" id="PTHR37984:SF5">
    <property type="entry name" value="PROTEIN NYNRIN-LIKE"/>
    <property type="match status" value="1"/>
</dbReference>
<dbReference type="FunFam" id="1.10.340.70:FF:000001">
    <property type="entry name" value="Retrovirus-related Pol polyprotein from transposon gypsy-like Protein"/>
    <property type="match status" value="1"/>
</dbReference>
<keyword evidence="1" id="KW-0645">Protease</keyword>
<dbReference type="Gene3D" id="3.30.70.270">
    <property type="match status" value="1"/>
</dbReference>
<keyword evidence="6" id="KW-0064">Aspartyl protease</keyword>
<dbReference type="Proteomes" id="UP000075243">
    <property type="component" value="Chromosome 11"/>
</dbReference>
<keyword evidence="12" id="KW-0239">DNA-directed DNA polymerase</keyword>
<evidence type="ECO:0000256" key="14">
    <source>
        <dbReference type="ARBA" id="ARBA00023172"/>
    </source>
</evidence>
<protein>
    <submittedName>
        <fullName evidence="16">Retrotransposable element Tf2</fullName>
    </submittedName>
</protein>
<dbReference type="SUPFAM" id="SSF53098">
    <property type="entry name" value="Ribonuclease H-like"/>
    <property type="match status" value="1"/>
</dbReference>
<dbReference type="InterPro" id="IPR050951">
    <property type="entry name" value="Retrovirus_Pol_polyprotein"/>
</dbReference>
<evidence type="ECO:0000256" key="13">
    <source>
        <dbReference type="ARBA" id="ARBA00023125"/>
    </source>
</evidence>
<dbReference type="GO" id="GO:0046872">
    <property type="term" value="F:metal ion binding"/>
    <property type="evidence" value="ECO:0007669"/>
    <property type="project" value="UniProtKB-KW"/>
</dbReference>
<dbReference type="SUPFAM" id="SSF54160">
    <property type="entry name" value="Chromo domain-like"/>
    <property type="match status" value="1"/>
</dbReference>
<evidence type="ECO:0000256" key="5">
    <source>
        <dbReference type="ARBA" id="ARBA00022723"/>
    </source>
</evidence>
<keyword evidence="11" id="KW-0695">RNA-directed DNA polymerase</keyword>
<keyword evidence="2" id="KW-0808">Transferase</keyword>
<gene>
    <name evidence="16" type="ORF">KK1_004623</name>
</gene>
<dbReference type="FunFam" id="3.30.70.270:FF:000020">
    <property type="entry name" value="Transposon Tf2-6 polyprotein-like Protein"/>
    <property type="match status" value="1"/>
</dbReference>
<dbReference type="GO" id="GO:0015074">
    <property type="term" value="P:DNA integration"/>
    <property type="evidence" value="ECO:0007669"/>
    <property type="project" value="UniProtKB-KW"/>
</dbReference>
<keyword evidence="9" id="KW-0460">Magnesium</keyword>
<dbReference type="PANTHER" id="PTHR37984">
    <property type="entry name" value="PROTEIN CBG26694"/>
    <property type="match status" value="1"/>
</dbReference>
<dbReference type="GO" id="GO:0006310">
    <property type="term" value="P:DNA recombination"/>
    <property type="evidence" value="ECO:0007669"/>
    <property type="project" value="UniProtKB-KW"/>
</dbReference>
<dbReference type="OMA" id="HYANAHR"/>
<evidence type="ECO:0000259" key="15">
    <source>
        <dbReference type="PROSITE" id="PS50994"/>
    </source>
</evidence>
<dbReference type="GO" id="GO:0004190">
    <property type="term" value="F:aspartic-type endopeptidase activity"/>
    <property type="evidence" value="ECO:0007669"/>
    <property type="project" value="UniProtKB-KW"/>
</dbReference>
<organism evidence="16 17">
    <name type="scientific">Cajanus cajan</name>
    <name type="common">Pigeon pea</name>
    <name type="synonym">Cajanus indicus</name>
    <dbReference type="NCBI Taxonomy" id="3821"/>
    <lineage>
        <taxon>Eukaryota</taxon>
        <taxon>Viridiplantae</taxon>
        <taxon>Streptophyta</taxon>
        <taxon>Embryophyta</taxon>
        <taxon>Tracheophyta</taxon>
        <taxon>Spermatophyta</taxon>
        <taxon>Magnoliopsida</taxon>
        <taxon>eudicotyledons</taxon>
        <taxon>Gunneridae</taxon>
        <taxon>Pentapetalae</taxon>
        <taxon>rosids</taxon>
        <taxon>fabids</taxon>
        <taxon>Fabales</taxon>
        <taxon>Fabaceae</taxon>
        <taxon>Papilionoideae</taxon>
        <taxon>50 kb inversion clade</taxon>
        <taxon>NPAAA clade</taxon>
        <taxon>indigoferoid/millettioid clade</taxon>
        <taxon>Phaseoleae</taxon>
        <taxon>Cajanus</taxon>
    </lineage>
</organism>
<keyword evidence="8" id="KW-0378">Hydrolase</keyword>
<evidence type="ECO:0000256" key="7">
    <source>
        <dbReference type="ARBA" id="ARBA00022759"/>
    </source>
</evidence>
<keyword evidence="7" id="KW-0255">Endonuclease</keyword>
<evidence type="ECO:0000256" key="3">
    <source>
        <dbReference type="ARBA" id="ARBA00022695"/>
    </source>
</evidence>
<dbReference type="GO" id="GO:0003677">
    <property type="term" value="F:DNA binding"/>
    <property type="evidence" value="ECO:0007669"/>
    <property type="project" value="UniProtKB-KW"/>
</dbReference>
<evidence type="ECO:0000256" key="4">
    <source>
        <dbReference type="ARBA" id="ARBA00022722"/>
    </source>
</evidence>
<dbReference type="InterPro" id="IPR001584">
    <property type="entry name" value="Integrase_cat-core"/>
</dbReference>
<dbReference type="Gene3D" id="1.10.340.70">
    <property type="match status" value="1"/>
</dbReference>
<keyword evidence="14" id="KW-0233">DNA recombination</keyword>
<keyword evidence="5" id="KW-0479">Metal-binding</keyword>
<feature type="domain" description="Integrase catalytic" evidence="15">
    <location>
        <begin position="332"/>
        <end position="496"/>
    </location>
</feature>
<dbReference type="Gramene" id="C.cajan_04511.t">
    <property type="protein sequence ID" value="C.cajan_04511.t"/>
    <property type="gene ID" value="C.cajan_04511"/>
</dbReference>
<dbReference type="InterPro" id="IPR012337">
    <property type="entry name" value="RNaseH-like_sf"/>
</dbReference>
<dbReference type="InterPro" id="IPR043502">
    <property type="entry name" value="DNA/RNA_pol_sf"/>
</dbReference>
<dbReference type="GO" id="GO:0004519">
    <property type="term" value="F:endonuclease activity"/>
    <property type="evidence" value="ECO:0007669"/>
    <property type="project" value="UniProtKB-KW"/>
</dbReference>
<keyword evidence="4" id="KW-0540">Nuclease</keyword>
<accession>A0A151SU51</accession>
<evidence type="ECO:0000256" key="12">
    <source>
        <dbReference type="ARBA" id="ARBA00022932"/>
    </source>
</evidence>
<evidence type="ECO:0000256" key="1">
    <source>
        <dbReference type="ARBA" id="ARBA00022670"/>
    </source>
</evidence>
<dbReference type="AlphaFoldDB" id="A0A151SU51"/>
<dbReference type="EMBL" id="CM003613">
    <property type="protein sequence ID" value="KYP58323.1"/>
    <property type="molecule type" value="Genomic_DNA"/>
</dbReference>
<reference evidence="16 17" key="1">
    <citation type="journal article" date="2012" name="Nat. Biotechnol.">
        <title>Draft genome sequence of pigeonpea (Cajanus cajan), an orphan legume crop of resource-poor farmers.</title>
        <authorList>
            <person name="Varshney R.K."/>
            <person name="Chen W."/>
            <person name="Li Y."/>
            <person name="Bharti A.K."/>
            <person name="Saxena R.K."/>
            <person name="Schlueter J.A."/>
            <person name="Donoghue M.T."/>
            <person name="Azam S."/>
            <person name="Fan G."/>
            <person name="Whaley A.M."/>
            <person name="Farmer A.D."/>
            <person name="Sheridan J."/>
            <person name="Iwata A."/>
            <person name="Tuteja R."/>
            <person name="Penmetsa R.V."/>
            <person name="Wu W."/>
            <person name="Upadhyaya H.D."/>
            <person name="Yang S.P."/>
            <person name="Shah T."/>
            <person name="Saxena K.B."/>
            <person name="Michael T."/>
            <person name="McCombie W.R."/>
            <person name="Yang B."/>
            <person name="Zhang G."/>
            <person name="Yang H."/>
            <person name="Wang J."/>
            <person name="Spillane C."/>
            <person name="Cook D.R."/>
            <person name="May G.D."/>
            <person name="Xu X."/>
            <person name="Jackson S.A."/>
        </authorList>
    </citation>
    <scope>NUCLEOTIDE SEQUENCE [LARGE SCALE GENOMIC DNA]</scope>
    <source>
        <strain evidence="17">cv. Asha</strain>
    </source>
</reference>
<dbReference type="PROSITE" id="PS50994">
    <property type="entry name" value="INTEGRASE"/>
    <property type="match status" value="1"/>
</dbReference>
<dbReference type="FunFam" id="3.10.20.370:FF:000001">
    <property type="entry name" value="Retrovirus-related Pol polyprotein from transposon 17.6-like protein"/>
    <property type="match status" value="1"/>
</dbReference>
<dbReference type="GO" id="GO:0006508">
    <property type="term" value="P:proteolysis"/>
    <property type="evidence" value="ECO:0007669"/>
    <property type="project" value="UniProtKB-KW"/>
</dbReference>
<dbReference type="InterPro" id="IPR041588">
    <property type="entry name" value="Integrase_H2C2"/>
</dbReference>
<dbReference type="SUPFAM" id="SSF56672">
    <property type="entry name" value="DNA/RNA polymerases"/>
    <property type="match status" value="1"/>
</dbReference>
<dbReference type="InterPro" id="IPR056924">
    <property type="entry name" value="SH3_Tf2-1"/>
</dbReference>
<evidence type="ECO:0000256" key="10">
    <source>
        <dbReference type="ARBA" id="ARBA00022908"/>
    </source>
</evidence>
<dbReference type="Pfam" id="PF17921">
    <property type="entry name" value="Integrase_H2C2"/>
    <property type="match status" value="1"/>
</dbReference>
<keyword evidence="3" id="KW-0548">Nucleotidyltransferase</keyword>
<keyword evidence="17" id="KW-1185">Reference proteome</keyword>
<evidence type="ECO:0000256" key="6">
    <source>
        <dbReference type="ARBA" id="ARBA00022750"/>
    </source>
</evidence>
<dbReference type="InterPro" id="IPR043128">
    <property type="entry name" value="Rev_trsase/Diguanyl_cyclase"/>
</dbReference>
<dbReference type="InterPro" id="IPR041373">
    <property type="entry name" value="RT_RNaseH"/>
</dbReference>
<dbReference type="Pfam" id="PF24626">
    <property type="entry name" value="SH3_Tf2-1"/>
    <property type="match status" value="1"/>
</dbReference>
<dbReference type="CDD" id="cd09274">
    <property type="entry name" value="RNase_HI_RT_Ty3"/>
    <property type="match status" value="1"/>
</dbReference>
<evidence type="ECO:0000256" key="9">
    <source>
        <dbReference type="ARBA" id="ARBA00022842"/>
    </source>
</evidence>